<name>A0A5C6CVA7_9BACT</name>
<dbReference type="Proteomes" id="UP000318437">
    <property type="component" value="Unassembled WGS sequence"/>
</dbReference>
<keyword evidence="3" id="KW-1185">Reference proteome</keyword>
<dbReference type="OrthoDB" id="5379971at2"/>
<feature type="signal peptide" evidence="1">
    <location>
        <begin position="1"/>
        <end position="23"/>
    </location>
</feature>
<organism evidence="2 3">
    <name type="scientific">Bythopirellula polymerisocia</name>
    <dbReference type="NCBI Taxonomy" id="2528003"/>
    <lineage>
        <taxon>Bacteria</taxon>
        <taxon>Pseudomonadati</taxon>
        <taxon>Planctomycetota</taxon>
        <taxon>Planctomycetia</taxon>
        <taxon>Pirellulales</taxon>
        <taxon>Lacipirellulaceae</taxon>
        <taxon>Bythopirellula</taxon>
    </lineage>
</organism>
<accession>A0A5C6CVA7</accession>
<sequence precursor="true">MRYLFLVVFTLTSMILIHDSASAEPQVCTVPIGRAVQVQAASENARSLDTSWTTTDEKVAQVFADGFTIGISPGQALLELRTGKHGEVVETFEINVGEIANPTIELDTVKQFKDNHRFKTSDGRECYGSELNARQPQATGTVSNRMVNPNPLPGAPLEWLVKKESAVVDGTGSLIGYVAPRNEVYGIIYSSKFNHGMLKIIGDRPHVYGFGTLIKCDDSLDDTLSGQEKRVSAWIALEDIIQIDEFVERLDPGTGVLPSLPCYSKRHLITGGNPEDYLTDEGTPLSIVSNVNIGAQPEHYLTRPTGTVNIVYCVPGFGLGGHGVDSFHLSNKPFFRRAIGVRAFTMPTFYPKGHPLEGKMADPTMTFLYGSVEVKNSHKIFGWVAQEALDSTENCVPAPTTN</sequence>
<comment type="caution">
    <text evidence="2">The sequence shown here is derived from an EMBL/GenBank/DDBJ whole genome shotgun (WGS) entry which is preliminary data.</text>
</comment>
<evidence type="ECO:0000313" key="2">
    <source>
        <dbReference type="EMBL" id="TWU27594.1"/>
    </source>
</evidence>
<protein>
    <recommendedName>
        <fullName evidence="4">BIG2 domain-containing protein</fullName>
    </recommendedName>
</protein>
<gene>
    <name evidence="2" type="ORF">Pla144_23710</name>
</gene>
<dbReference type="AlphaFoldDB" id="A0A5C6CVA7"/>
<keyword evidence="1" id="KW-0732">Signal</keyword>
<dbReference type="EMBL" id="SJPS01000003">
    <property type="protein sequence ID" value="TWU27594.1"/>
    <property type="molecule type" value="Genomic_DNA"/>
</dbReference>
<reference evidence="2 3" key="1">
    <citation type="submission" date="2019-02" db="EMBL/GenBank/DDBJ databases">
        <title>Deep-cultivation of Planctomycetes and their phenomic and genomic characterization uncovers novel biology.</title>
        <authorList>
            <person name="Wiegand S."/>
            <person name="Jogler M."/>
            <person name="Boedeker C."/>
            <person name="Pinto D."/>
            <person name="Vollmers J."/>
            <person name="Rivas-Marin E."/>
            <person name="Kohn T."/>
            <person name="Peeters S.H."/>
            <person name="Heuer A."/>
            <person name="Rast P."/>
            <person name="Oberbeckmann S."/>
            <person name="Bunk B."/>
            <person name="Jeske O."/>
            <person name="Meyerdierks A."/>
            <person name="Storesund J.E."/>
            <person name="Kallscheuer N."/>
            <person name="Luecker S."/>
            <person name="Lage O.M."/>
            <person name="Pohl T."/>
            <person name="Merkel B.J."/>
            <person name="Hornburger P."/>
            <person name="Mueller R.-W."/>
            <person name="Bruemmer F."/>
            <person name="Labrenz M."/>
            <person name="Spormann A.M."/>
            <person name="Op Den Camp H."/>
            <person name="Overmann J."/>
            <person name="Amann R."/>
            <person name="Jetten M.S.M."/>
            <person name="Mascher T."/>
            <person name="Medema M.H."/>
            <person name="Devos D.P."/>
            <person name="Kaster A.-K."/>
            <person name="Ovreas L."/>
            <person name="Rohde M."/>
            <person name="Galperin M.Y."/>
            <person name="Jogler C."/>
        </authorList>
    </citation>
    <scope>NUCLEOTIDE SEQUENCE [LARGE SCALE GENOMIC DNA]</scope>
    <source>
        <strain evidence="2 3">Pla144</strain>
    </source>
</reference>
<feature type="chain" id="PRO_5022886633" description="BIG2 domain-containing protein" evidence="1">
    <location>
        <begin position="24"/>
        <end position="402"/>
    </location>
</feature>
<evidence type="ECO:0008006" key="4">
    <source>
        <dbReference type="Google" id="ProtNLM"/>
    </source>
</evidence>
<evidence type="ECO:0000256" key="1">
    <source>
        <dbReference type="SAM" id="SignalP"/>
    </source>
</evidence>
<dbReference type="RefSeq" id="WP_146450781.1">
    <property type="nucleotide sequence ID" value="NZ_SJPS01000003.1"/>
</dbReference>
<evidence type="ECO:0000313" key="3">
    <source>
        <dbReference type="Proteomes" id="UP000318437"/>
    </source>
</evidence>
<proteinExistence type="predicted"/>